<evidence type="ECO:0000313" key="7">
    <source>
        <dbReference type="EMBL" id="CAL1548011.1"/>
    </source>
</evidence>
<comment type="caution">
    <text evidence="7">The sequence shown here is derived from an EMBL/GenBank/DDBJ whole genome shotgun (WGS) entry which is preliminary data.</text>
</comment>
<dbReference type="InterPro" id="IPR013783">
    <property type="entry name" value="Ig-like_fold"/>
</dbReference>
<gene>
    <name evidence="7" type="ORF">GSLYS_00021328001</name>
</gene>
<dbReference type="EC" id="3.2.1.25" evidence="3"/>
<accession>A0AAV2ILH5</accession>
<dbReference type="InterPro" id="IPR036156">
    <property type="entry name" value="Beta-gal/glucu_dom_sf"/>
</dbReference>
<dbReference type="Pfam" id="PF17753">
    <property type="entry name" value="Ig_mannosidase"/>
    <property type="match status" value="1"/>
</dbReference>
<dbReference type="SUPFAM" id="SSF49303">
    <property type="entry name" value="beta-Galactosidase/glucuronidase domain"/>
    <property type="match status" value="1"/>
</dbReference>
<dbReference type="Gene3D" id="2.60.40.10">
    <property type="entry name" value="Immunoglobulins"/>
    <property type="match status" value="1"/>
</dbReference>
<dbReference type="AlphaFoldDB" id="A0AAV2ILH5"/>
<comment type="similarity">
    <text evidence="2">Belongs to the glycosyl hydrolase 2 family.</text>
</comment>
<evidence type="ECO:0000256" key="1">
    <source>
        <dbReference type="ARBA" id="ARBA00000829"/>
    </source>
</evidence>
<name>A0AAV2ILH5_LYMST</name>
<dbReference type="FunFam" id="3.20.20.80:FF:000050">
    <property type="entry name" value="Beta-mannosidase B"/>
    <property type="match status" value="1"/>
</dbReference>
<keyword evidence="4" id="KW-0378">Hydrolase</keyword>
<reference evidence="7 8" key="1">
    <citation type="submission" date="2024-04" db="EMBL/GenBank/DDBJ databases">
        <authorList>
            <consortium name="Genoscope - CEA"/>
            <person name="William W."/>
        </authorList>
    </citation>
    <scope>NUCLEOTIDE SEQUENCE [LARGE SCALE GENOMIC DNA]</scope>
</reference>
<organism evidence="7 8">
    <name type="scientific">Lymnaea stagnalis</name>
    <name type="common">Great pond snail</name>
    <name type="synonym">Helix stagnalis</name>
    <dbReference type="NCBI Taxonomy" id="6523"/>
    <lineage>
        <taxon>Eukaryota</taxon>
        <taxon>Metazoa</taxon>
        <taxon>Spiralia</taxon>
        <taxon>Lophotrochozoa</taxon>
        <taxon>Mollusca</taxon>
        <taxon>Gastropoda</taxon>
        <taxon>Heterobranchia</taxon>
        <taxon>Euthyneura</taxon>
        <taxon>Panpulmonata</taxon>
        <taxon>Hygrophila</taxon>
        <taxon>Lymnaeoidea</taxon>
        <taxon>Lymnaeidae</taxon>
        <taxon>Lymnaea</taxon>
    </lineage>
</organism>
<feature type="domain" description="Beta-mannosidase Ig-fold" evidence="6">
    <location>
        <begin position="469"/>
        <end position="532"/>
    </location>
</feature>
<dbReference type="PANTHER" id="PTHR43730:SF1">
    <property type="entry name" value="BETA-MANNOSIDASE"/>
    <property type="match status" value="1"/>
</dbReference>
<proteinExistence type="inferred from homology"/>
<dbReference type="PANTHER" id="PTHR43730">
    <property type="entry name" value="BETA-MANNOSIDASE"/>
    <property type="match status" value="1"/>
</dbReference>
<dbReference type="Proteomes" id="UP001497497">
    <property type="component" value="Unassembled WGS sequence"/>
</dbReference>
<keyword evidence="5" id="KW-0326">Glycosidase</keyword>
<evidence type="ECO:0000256" key="2">
    <source>
        <dbReference type="ARBA" id="ARBA00007401"/>
    </source>
</evidence>
<dbReference type="SUPFAM" id="SSF51445">
    <property type="entry name" value="(Trans)glycosidases"/>
    <property type="match status" value="1"/>
</dbReference>
<dbReference type="EMBL" id="CAXITT010001142">
    <property type="protein sequence ID" value="CAL1548011.1"/>
    <property type="molecule type" value="Genomic_DNA"/>
</dbReference>
<protein>
    <recommendedName>
        <fullName evidence="3">beta-mannosidase</fullName>
        <ecNumber evidence="3">3.2.1.25</ecNumber>
    </recommendedName>
</protein>
<evidence type="ECO:0000256" key="3">
    <source>
        <dbReference type="ARBA" id="ARBA00012754"/>
    </source>
</evidence>
<evidence type="ECO:0000256" key="4">
    <source>
        <dbReference type="ARBA" id="ARBA00022801"/>
    </source>
</evidence>
<evidence type="ECO:0000256" key="5">
    <source>
        <dbReference type="ARBA" id="ARBA00023295"/>
    </source>
</evidence>
<comment type="catalytic activity">
    <reaction evidence="1">
        <text>Hydrolysis of terminal, non-reducing beta-D-mannose residues in beta-D-mannosides.</text>
        <dbReference type="EC" id="3.2.1.25"/>
    </reaction>
</comment>
<dbReference type="GO" id="GO:0006516">
    <property type="term" value="P:glycoprotein catabolic process"/>
    <property type="evidence" value="ECO:0007669"/>
    <property type="project" value="TreeGrafter"/>
</dbReference>
<evidence type="ECO:0000313" key="8">
    <source>
        <dbReference type="Proteomes" id="UP001497497"/>
    </source>
</evidence>
<dbReference type="InterPro" id="IPR041625">
    <property type="entry name" value="Beta-mannosidase_Ig"/>
</dbReference>
<keyword evidence="8" id="KW-1185">Reference proteome</keyword>
<dbReference type="InterPro" id="IPR050887">
    <property type="entry name" value="Beta-mannosidase_GH2"/>
</dbReference>
<evidence type="ECO:0000259" key="6">
    <source>
        <dbReference type="Pfam" id="PF17753"/>
    </source>
</evidence>
<sequence>MRVWGGGVYESDDFYELCDELGIMIWQDFMFSVAMYPTSQEFLDSVSTEIKQQVWRLKPHPSIIVWAGNNENEAGLRQNWFGTNDDFELYYIDYLVLYAKTIKLVIDKEDSTRDYLTSSPSNGDDTIREGYVAHDPGSEFYGDVHFYDYSVDQWSTNGFRVPRMASEFGVQAWCNNETLAKVFLPSDYATDSDMVNHRQHHGNGNNEMAAEVALHINLPNSPDEREKFVDFIYLTQINQAMCIRSQTEHYRRHQSQLLSDGRGLTMGALYWQLNDIWQAPTWASIDYAGTWKMLHYYAKSFFGKHLISPYYKDKETLDVYIVLDEIPVKEVRNTLNGALSFEPMTQVSDYAASAIPTQDVSKHVQDTIRATTGNLKIDIFQYSSLKTLYSWNISYTLKSTSESVLTKKVTDLLSESGCPAKEKCLLYFTATDGSGTVLSKTWFALTYPKDSVIPKANVQIASVQQLGPYTFEITISSDIVALYVWISTDISGYFSDNGFPAVSAFSTVKFYATEDVSLAELNARLRVRSITDVKNHVADSIVPSATWNQESLVEFE</sequence>
<dbReference type="Gene3D" id="3.20.20.80">
    <property type="entry name" value="Glycosidases"/>
    <property type="match status" value="1"/>
</dbReference>
<dbReference type="InterPro" id="IPR017853">
    <property type="entry name" value="GH"/>
</dbReference>
<dbReference type="GO" id="GO:0004567">
    <property type="term" value="F:beta-mannosidase activity"/>
    <property type="evidence" value="ECO:0007669"/>
    <property type="project" value="UniProtKB-EC"/>
</dbReference>